<dbReference type="InterPro" id="IPR053185">
    <property type="entry name" value="SET_domain_protein"/>
</dbReference>
<proteinExistence type="predicted"/>
<dbReference type="Pfam" id="PF00856">
    <property type="entry name" value="SET"/>
    <property type="match status" value="1"/>
</dbReference>
<dbReference type="Gene3D" id="2.170.270.10">
    <property type="entry name" value="SET domain"/>
    <property type="match status" value="1"/>
</dbReference>
<gene>
    <name evidence="3" type="ORF">LTR69_003765</name>
</gene>
<sequence length="386" mass="43271">MWSEMKFTLNTFAFITLTCAYQDILQLTATDYAPWSHQPVCTEHLDAINSRLCVYTNATFSNGRGISIFTTPQIADEVAQLLPFQDPAVLASHGINPDDGPWYVQQLPGKGMGVLAKHDLHRGDRITAYTPYLLAHMENVLSTMEREHFLRIAIDQLPAASREHYLSLATIYGDPSVVVQDVVKANAFEMQVGGQMHLAISPETSRMNHACSPNAQYYLAPDILTHFVHAARDISKDEEITISYSPPYKPHRARQQYLLDAFHFTCSCSRCRNGEASDMALEEIDALQSSLRDWSADSTATVKQAETLIQKYKEEGLEAFLDVAYGYAALTYNAVGSVRGTKKYAKLAAEAVTLKYGPSAPDLQMWTELERNPQGHSSWRWRKPVK</sequence>
<dbReference type="PANTHER" id="PTHR47332">
    <property type="entry name" value="SET DOMAIN-CONTAINING PROTEIN 5"/>
    <property type="match status" value="1"/>
</dbReference>
<evidence type="ECO:0000259" key="2">
    <source>
        <dbReference type="PROSITE" id="PS50280"/>
    </source>
</evidence>
<evidence type="ECO:0000256" key="1">
    <source>
        <dbReference type="SAM" id="SignalP"/>
    </source>
</evidence>
<evidence type="ECO:0000313" key="4">
    <source>
        <dbReference type="Proteomes" id="UP001345691"/>
    </source>
</evidence>
<feature type="signal peptide" evidence="1">
    <location>
        <begin position="1"/>
        <end position="20"/>
    </location>
</feature>
<evidence type="ECO:0000313" key="3">
    <source>
        <dbReference type="EMBL" id="KAK5063998.1"/>
    </source>
</evidence>
<dbReference type="Proteomes" id="UP001345691">
    <property type="component" value="Unassembled WGS sequence"/>
</dbReference>
<dbReference type="CDD" id="cd20071">
    <property type="entry name" value="SET_SMYD"/>
    <property type="match status" value="1"/>
</dbReference>
<dbReference type="InterPro" id="IPR001214">
    <property type="entry name" value="SET_dom"/>
</dbReference>
<protein>
    <recommendedName>
        <fullName evidence="2">SET domain-containing protein</fullName>
    </recommendedName>
</protein>
<comment type="caution">
    <text evidence="3">The sequence shown here is derived from an EMBL/GenBank/DDBJ whole genome shotgun (WGS) entry which is preliminary data.</text>
</comment>
<dbReference type="PROSITE" id="PS50280">
    <property type="entry name" value="SET"/>
    <property type="match status" value="1"/>
</dbReference>
<accession>A0ABR0JH12</accession>
<dbReference type="SUPFAM" id="SSF82199">
    <property type="entry name" value="SET domain"/>
    <property type="match status" value="1"/>
</dbReference>
<dbReference type="Gene3D" id="1.25.40.10">
    <property type="entry name" value="Tetratricopeptide repeat domain"/>
    <property type="match status" value="1"/>
</dbReference>
<feature type="chain" id="PRO_5045556078" description="SET domain-containing protein" evidence="1">
    <location>
        <begin position="21"/>
        <end position="386"/>
    </location>
</feature>
<keyword evidence="4" id="KW-1185">Reference proteome</keyword>
<dbReference type="InterPro" id="IPR011990">
    <property type="entry name" value="TPR-like_helical_dom_sf"/>
</dbReference>
<dbReference type="PANTHER" id="PTHR47332:SF6">
    <property type="entry name" value="SET DOMAIN-CONTAINING PROTEIN"/>
    <property type="match status" value="1"/>
</dbReference>
<reference evidence="3 4" key="1">
    <citation type="submission" date="2023-08" db="EMBL/GenBank/DDBJ databases">
        <title>Black Yeasts Isolated from many extreme environments.</title>
        <authorList>
            <person name="Coleine C."/>
            <person name="Stajich J.E."/>
            <person name="Selbmann L."/>
        </authorList>
    </citation>
    <scope>NUCLEOTIDE SEQUENCE [LARGE SCALE GENOMIC DNA]</scope>
    <source>
        <strain evidence="3 4">CCFEE 6328</strain>
    </source>
</reference>
<feature type="domain" description="SET" evidence="2">
    <location>
        <begin position="100"/>
        <end position="245"/>
    </location>
</feature>
<organism evidence="3 4">
    <name type="scientific">Exophiala sideris</name>
    <dbReference type="NCBI Taxonomy" id="1016849"/>
    <lineage>
        <taxon>Eukaryota</taxon>
        <taxon>Fungi</taxon>
        <taxon>Dikarya</taxon>
        <taxon>Ascomycota</taxon>
        <taxon>Pezizomycotina</taxon>
        <taxon>Eurotiomycetes</taxon>
        <taxon>Chaetothyriomycetidae</taxon>
        <taxon>Chaetothyriales</taxon>
        <taxon>Herpotrichiellaceae</taxon>
        <taxon>Exophiala</taxon>
    </lineage>
</organism>
<dbReference type="InterPro" id="IPR046341">
    <property type="entry name" value="SET_dom_sf"/>
</dbReference>
<dbReference type="SMART" id="SM00317">
    <property type="entry name" value="SET"/>
    <property type="match status" value="1"/>
</dbReference>
<dbReference type="EMBL" id="JAVRRF010000006">
    <property type="protein sequence ID" value="KAK5063998.1"/>
    <property type="molecule type" value="Genomic_DNA"/>
</dbReference>
<name>A0ABR0JH12_9EURO</name>
<keyword evidence="1" id="KW-0732">Signal</keyword>